<protein>
    <submittedName>
        <fullName evidence="4">Tol-pal system-associated acyl-CoA thioesterase</fullName>
    </submittedName>
</protein>
<dbReference type="InterPro" id="IPR050563">
    <property type="entry name" value="4-hydroxybenzoyl-CoA_TE"/>
</dbReference>
<dbReference type="Pfam" id="PF03061">
    <property type="entry name" value="4HBT"/>
    <property type="match status" value="1"/>
</dbReference>
<name>A0ABV9LRN9_9ALTE</name>
<evidence type="ECO:0000256" key="2">
    <source>
        <dbReference type="ARBA" id="ARBA00022801"/>
    </source>
</evidence>
<dbReference type="InterPro" id="IPR014166">
    <property type="entry name" value="Tol-Pal_acyl-CoA_thioesterase"/>
</dbReference>
<keyword evidence="2" id="KW-0378">Hydrolase</keyword>
<dbReference type="InterPro" id="IPR006684">
    <property type="entry name" value="YbgC/YbaW"/>
</dbReference>
<dbReference type="PANTHER" id="PTHR31793">
    <property type="entry name" value="4-HYDROXYBENZOYL-COA THIOESTERASE FAMILY MEMBER"/>
    <property type="match status" value="1"/>
</dbReference>
<dbReference type="PROSITE" id="PS01328">
    <property type="entry name" value="4HBCOA_THIOESTERASE"/>
    <property type="match status" value="1"/>
</dbReference>
<dbReference type="PIRSF" id="PIRSF003230">
    <property type="entry name" value="YbgC"/>
    <property type="match status" value="1"/>
</dbReference>
<dbReference type="EMBL" id="JBHSGU010000002">
    <property type="protein sequence ID" value="MFC4698894.1"/>
    <property type="molecule type" value="Genomic_DNA"/>
</dbReference>
<dbReference type="InterPro" id="IPR008272">
    <property type="entry name" value="HB-CoA_thioesterase_AS"/>
</dbReference>
<dbReference type="PANTHER" id="PTHR31793:SF37">
    <property type="entry name" value="ACYL-COA THIOESTER HYDROLASE YBGC"/>
    <property type="match status" value="1"/>
</dbReference>
<dbReference type="Gene3D" id="3.10.129.10">
    <property type="entry name" value="Hotdog Thioesterase"/>
    <property type="match status" value="1"/>
</dbReference>
<comment type="similarity">
    <text evidence="1">Belongs to the 4-hydroxybenzoyl-CoA thioesterase family.</text>
</comment>
<dbReference type="SUPFAM" id="SSF54637">
    <property type="entry name" value="Thioesterase/thiol ester dehydrase-isomerase"/>
    <property type="match status" value="1"/>
</dbReference>
<dbReference type="NCBIfam" id="TIGR00051">
    <property type="entry name" value="YbgC/FadM family acyl-CoA thioesterase"/>
    <property type="match status" value="1"/>
</dbReference>
<evidence type="ECO:0000313" key="4">
    <source>
        <dbReference type="EMBL" id="MFC4698894.1"/>
    </source>
</evidence>
<sequence length="134" mass="15363">MKNFDITVRVYFEDTDAGGIVYHANYLRYFERARTDWLRALGGEQKKLLEQSIAFVVKDININYRKSAVLDDVLTVSCEPVTIKRVSLLFKQAVYNNKNECLVEALVKVGCINADLKTPCKIPDAILREMRSDQ</sequence>
<dbReference type="InterPro" id="IPR006683">
    <property type="entry name" value="Thioestr_dom"/>
</dbReference>
<gene>
    <name evidence="4" type="primary">ybgC</name>
    <name evidence="4" type="ORF">ACFO4O_01795</name>
</gene>
<comment type="caution">
    <text evidence="4">The sequence shown here is derived from an EMBL/GenBank/DDBJ whole genome shotgun (WGS) entry which is preliminary data.</text>
</comment>
<dbReference type="CDD" id="cd00586">
    <property type="entry name" value="4HBT"/>
    <property type="match status" value="1"/>
</dbReference>
<dbReference type="InterPro" id="IPR029069">
    <property type="entry name" value="HotDog_dom_sf"/>
</dbReference>
<evidence type="ECO:0000313" key="5">
    <source>
        <dbReference type="Proteomes" id="UP001595897"/>
    </source>
</evidence>
<evidence type="ECO:0000256" key="1">
    <source>
        <dbReference type="ARBA" id="ARBA00005953"/>
    </source>
</evidence>
<keyword evidence="5" id="KW-1185">Reference proteome</keyword>
<reference evidence="5" key="1">
    <citation type="journal article" date="2019" name="Int. J. Syst. Evol. Microbiol.">
        <title>The Global Catalogue of Microorganisms (GCM) 10K type strain sequencing project: providing services to taxonomists for standard genome sequencing and annotation.</title>
        <authorList>
            <consortium name="The Broad Institute Genomics Platform"/>
            <consortium name="The Broad Institute Genome Sequencing Center for Infectious Disease"/>
            <person name="Wu L."/>
            <person name="Ma J."/>
        </authorList>
    </citation>
    <scope>NUCLEOTIDE SEQUENCE [LARGE SCALE GENOMIC DNA]</scope>
    <source>
        <strain evidence="5">KACC 12507</strain>
    </source>
</reference>
<feature type="domain" description="Thioesterase" evidence="3">
    <location>
        <begin position="18"/>
        <end position="100"/>
    </location>
</feature>
<organism evidence="4 5">
    <name type="scientific">Glaciecola siphonariae</name>
    <dbReference type="NCBI Taxonomy" id="521012"/>
    <lineage>
        <taxon>Bacteria</taxon>
        <taxon>Pseudomonadati</taxon>
        <taxon>Pseudomonadota</taxon>
        <taxon>Gammaproteobacteria</taxon>
        <taxon>Alteromonadales</taxon>
        <taxon>Alteromonadaceae</taxon>
        <taxon>Glaciecola</taxon>
    </lineage>
</organism>
<proteinExistence type="inferred from homology"/>
<evidence type="ECO:0000259" key="3">
    <source>
        <dbReference type="Pfam" id="PF03061"/>
    </source>
</evidence>
<dbReference type="NCBIfam" id="TIGR02799">
    <property type="entry name" value="thio_ybgC"/>
    <property type="match status" value="1"/>
</dbReference>
<dbReference type="Proteomes" id="UP001595897">
    <property type="component" value="Unassembled WGS sequence"/>
</dbReference>
<dbReference type="RefSeq" id="WP_382405578.1">
    <property type="nucleotide sequence ID" value="NZ_JBHSGU010000002.1"/>
</dbReference>
<accession>A0ABV9LRN9</accession>